<evidence type="ECO:0008006" key="11">
    <source>
        <dbReference type="Google" id="ProtNLM"/>
    </source>
</evidence>
<comment type="similarity">
    <text evidence="2">Belongs to the PhyH family.</text>
</comment>
<evidence type="ECO:0000313" key="9">
    <source>
        <dbReference type="EMBL" id="CZR68778.1"/>
    </source>
</evidence>
<dbReference type="AlphaFoldDB" id="A0A1L7XUR7"/>
<dbReference type="STRING" id="576137.A0A1L7XUR7"/>
<dbReference type="InterPro" id="IPR008775">
    <property type="entry name" value="Phytyl_CoA_dOase-like"/>
</dbReference>
<dbReference type="Proteomes" id="UP000184330">
    <property type="component" value="Unassembled WGS sequence"/>
</dbReference>
<evidence type="ECO:0000256" key="6">
    <source>
        <dbReference type="ARBA" id="ARBA00023002"/>
    </source>
</evidence>
<dbReference type="PANTHER" id="PTHR20883">
    <property type="entry name" value="PHYTANOYL-COA DIOXYGENASE DOMAIN CONTAINING 1"/>
    <property type="match status" value="1"/>
</dbReference>
<reference evidence="9 10" key="1">
    <citation type="submission" date="2016-03" db="EMBL/GenBank/DDBJ databases">
        <authorList>
            <person name="Ploux O."/>
        </authorList>
    </citation>
    <scope>NUCLEOTIDE SEQUENCE [LARGE SCALE GENOMIC DNA]</scope>
    <source>
        <strain evidence="9 10">UAMH 11012</strain>
    </source>
</reference>
<gene>
    <name evidence="9" type="ORF">PAC_18677</name>
</gene>
<evidence type="ECO:0000256" key="8">
    <source>
        <dbReference type="SAM" id="MobiDB-lite"/>
    </source>
</evidence>
<name>A0A1L7XUR7_9HELO</name>
<evidence type="ECO:0000256" key="3">
    <source>
        <dbReference type="ARBA" id="ARBA00011738"/>
    </source>
</evidence>
<evidence type="ECO:0000256" key="5">
    <source>
        <dbReference type="ARBA" id="ARBA00022964"/>
    </source>
</evidence>
<dbReference type="PANTHER" id="PTHR20883:SF45">
    <property type="entry name" value="PHYTANOYL-COA DIOXYGENASE FAMILY PROTEIN"/>
    <property type="match status" value="1"/>
</dbReference>
<evidence type="ECO:0000313" key="10">
    <source>
        <dbReference type="Proteomes" id="UP000184330"/>
    </source>
</evidence>
<comment type="cofactor">
    <cofactor evidence="1">
        <name>Fe cation</name>
        <dbReference type="ChEBI" id="CHEBI:24875"/>
    </cofactor>
</comment>
<proteinExistence type="inferred from homology"/>
<dbReference type="GO" id="GO:0046872">
    <property type="term" value="F:metal ion binding"/>
    <property type="evidence" value="ECO:0007669"/>
    <property type="project" value="UniProtKB-KW"/>
</dbReference>
<dbReference type="Pfam" id="PF05721">
    <property type="entry name" value="PhyH"/>
    <property type="match status" value="1"/>
</dbReference>
<protein>
    <recommendedName>
        <fullName evidence="11">Phytanoyl-CoA dioxygenase family protein</fullName>
    </recommendedName>
</protein>
<organism evidence="9 10">
    <name type="scientific">Phialocephala subalpina</name>
    <dbReference type="NCBI Taxonomy" id="576137"/>
    <lineage>
        <taxon>Eukaryota</taxon>
        <taxon>Fungi</taxon>
        <taxon>Dikarya</taxon>
        <taxon>Ascomycota</taxon>
        <taxon>Pezizomycotina</taxon>
        <taxon>Leotiomycetes</taxon>
        <taxon>Helotiales</taxon>
        <taxon>Mollisiaceae</taxon>
        <taxon>Phialocephala</taxon>
        <taxon>Phialocephala fortinii species complex</taxon>
    </lineage>
</organism>
<evidence type="ECO:0000256" key="4">
    <source>
        <dbReference type="ARBA" id="ARBA00022723"/>
    </source>
</evidence>
<evidence type="ECO:0000256" key="7">
    <source>
        <dbReference type="ARBA" id="ARBA00023004"/>
    </source>
</evidence>
<keyword evidence="10" id="KW-1185">Reference proteome</keyword>
<accession>A0A1L7XUR7</accession>
<dbReference type="Gene3D" id="2.60.120.620">
    <property type="entry name" value="q2cbj1_9rhob like domain"/>
    <property type="match status" value="1"/>
</dbReference>
<keyword evidence="7" id="KW-0408">Iron</keyword>
<dbReference type="SUPFAM" id="SSF51197">
    <property type="entry name" value="Clavaminate synthase-like"/>
    <property type="match status" value="1"/>
</dbReference>
<sequence>MAPSALDPEPIVEKSSTPPQLARFDANSPTTTADALVEVLNRDGGVIVENLFTPELAAQIKSELKPHFDTDRIDKTGFFPETTQRASGLIGISPGCVQYLTTPILIEVINKVLSSTYSFWIGEKLRTVTSKPQISSTAGFRVNPGGRQQALHRDDADYHARNVDFPVLLGCVAAITKTTKENGATVVIPGSHTWGPERMPKEEEAIPAELDIGGALIFFGNTYHAGGRNTTVDEARETVGLFFTKGFYRQAENQYLMVPVEKAREMSTQVKRLLGYGISPPGVGFYEYQDPMRVLYGVEDEETVEL</sequence>
<keyword evidence="5" id="KW-0223">Dioxygenase</keyword>
<evidence type="ECO:0000256" key="2">
    <source>
        <dbReference type="ARBA" id="ARBA00005830"/>
    </source>
</evidence>
<evidence type="ECO:0000256" key="1">
    <source>
        <dbReference type="ARBA" id="ARBA00001962"/>
    </source>
</evidence>
<keyword evidence="4" id="KW-0479">Metal-binding</keyword>
<dbReference type="OrthoDB" id="445007at2759"/>
<dbReference type="EMBL" id="FJOG01000059">
    <property type="protein sequence ID" value="CZR68778.1"/>
    <property type="molecule type" value="Genomic_DNA"/>
</dbReference>
<comment type="subunit">
    <text evidence="3">Homodimer.</text>
</comment>
<dbReference type="GO" id="GO:0051213">
    <property type="term" value="F:dioxygenase activity"/>
    <property type="evidence" value="ECO:0007669"/>
    <property type="project" value="UniProtKB-KW"/>
</dbReference>
<keyword evidence="6" id="KW-0560">Oxidoreductase</keyword>
<feature type="region of interest" description="Disordered" evidence="8">
    <location>
        <begin position="1"/>
        <end position="27"/>
    </location>
</feature>